<dbReference type="Proteomes" id="UP000274695">
    <property type="component" value="Unassembled WGS sequence"/>
</dbReference>
<evidence type="ECO:0000256" key="7">
    <source>
        <dbReference type="ARBA" id="ARBA00023065"/>
    </source>
</evidence>
<proteinExistence type="inferred from homology"/>
<evidence type="ECO:0000259" key="13">
    <source>
        <dbReference type="Pfam" id="PF00593"/>
    </source>
</evidence>
<keyword evidence="8 12" id="KW-0798">TonB box</keyword>
<dbReference type="PANTHER" id="PTHR32552:SF81">
    <property type="entry name" value="TONB-DEPENDENT OUTER MEMBRANE RECEPTOR"/>
    <property type="match status" value="1"/>
</dbReference>
<evidence type="ECO:0000256" key="1">
    <source>
        <dbReference type="ARBA" id="ARBA00004571"/>
    </source>
</evidence>
<organism evidence="15 16">
    <name type="scientific">Zhongshania marina</name>
    <dbReference type="NCBI Taxonomy" id="2304603"/>
    <lineage>
        <taxon>Bacteria</taxon>
        <taxon>Pseudomonadati</taxon>
        <taxon>Pseudomonadota</taxon>
        <taxon>Gammaproteobacteria</taxon>
        <taxon>Cellvibrionales</taxon>
        <taxon>Spongiibacteraceae</taxon>
        <taxon>Zhongshania</taxon>
    </lineage>
</organism>
<keyword evidence="10 11" id="KW-0998">Cell outer membrane</keyword>
<feature type="domain" description="TonB-dependent receptor-like beta-barrel" evidence="13">
    <location>
        <begin position="283"/>
        <end position="760"/>
    </location>
</feature>
<evidence type="ECO:0000256" key="3">
    <source>
        <dbReference type="ARBA" id="ARBA00022452"/>
    </source>
</evidence>
<keyword evidence="9 11" id="KW-0472">Membrane</keyword>
<dbReference type="PANTHER" id="PTHR32552">
    <property type="entry name" value="FERRICHROME IRON RECEPTOR-RELATED"/>
    <property type="match status" value="1"/>
</dbReference>
<evidence type="ECO:0000256" key="8">
    <source>
        <dbReference type="ARBA" id="ARBA00023077"/>
    </source>
</evidence>
<evidence type="ECO:0000259" key="14">
    <source>
        <dbReference type="Pfam" id="PF07715"/>
    </source>
</evidence>
<accession>A0ABX9W6J2</accession>
<keyword evidence="6" id="KW-0408">Iron</keyword>
<gene>
    <name evidence="15" type="ORF">D0911_03325</name>
</gene>
<keyword evidence="15" id="KW-0675">Receptor</keyword>
<evidence type="ECO:0000256" key="9">
    <source>
        <dbReference type="ARBA" id="ARBA00023136"/>
    </source>
</evidence>
<dbReference type="RefSeq" id="WP_123181480.1">
    <property type="nucleotide sequence ID" value="NZ_RHGB01000002.1"/>
</dbReference>
<evidence type="ECO:0000256" key="12">
    <source>
        <dbReference type="RuleBase" id="RU003357"/>
    </source>
</evidence>
<dbReference type="Pfam" id="PF07715">
    <property type="entry name" value="Plug"/>
    <property type="match status" value="1"/>
</dbReference>
<evidence type="ECO:0000256" key="6">
    <source>
        <dbReference type="ARBA" id="ARBA00023004"/>
    </source>
</evidence>
<dbReference type="PROSITE" id="PS52016">
    <property type="entry name" value="TONB_DEPENDENT_REC_3"/>
    <property type="match status" value="1"/>
</dbReference>
<keyword evidence="16" id="KW-1185">Reference proteome</keyword>
<evidence type="ECO:0000313" key="15">
    <source>
        <dbReference type="EMBL" id="RNL67268.1"/>
    </source>
</evidence>
<keyword evidence="3 11" id="KW-1134">Transmembrane beta strand</keyword>
<sequence length="796" mass="86822">MDVETRSVAAAMCLILTLNIGEVIAQEVEAEIVQNVDHGAASDAGKASEAGARKVTILEEVFVTATKRSKSLRSLPASISAFKGEDLEKQAILSINDVLEQTPGVTSNSARPGDQRIVMRGVSTSASPVSTVPYPVGIFIGDTALNEPYAASITPDLSAFDIASIEVLKGPQGTLFGGAALSGVLRYRLTDPSPDQWELRYFAQSVNPDDGSDALTQGVALNVPLFGEGGNFGMRLAYINREYPGVIDDLRSDPVSEDVNYGEGDQIRASFLWQPSDELQLKFMYLDQDYNADNGLIISDSPKGPRATVGSLIPWPNRHRFGLYNLEIQYDWENFRLISSSSRTEKERFNILDSYGALLGRPPENMTDLLAIPFITDQESTSFQQELRLQSNDGEALEWLVGAYYLRSPIRYYLKLNVQGLNSVSTLTDDTIQLVSNVANTVGLGGLVSQILDVVPGADNLGCELSVLCAETNALAEEKALFFDLTWNLWDRLDLSLGARAYETSVAGGFVGQGVGARLVNNGMSPADFRTEITEEGINPKISAKFQFNDDFSVYVLANKGFRFGGIQNIPEDEAQNIPGTYKSDFIWNYELGIRTSWLDQRLELDITGFHIDYTDALVVLKSAIQINYYDNVGSAESDGIEANMRWITPIPGVVMMMSGGTVDAHTTEDFMAGNSLIVAGKPLPGSAKYQYSVNLALFGSPDWMINTSALLGYTYVGETYNDIKSEDMVNDYGTYSASVNFSIPSLRGNPTLAINATNLTNETTPVGIIDGLSGSDFYILNSPRTITARFSLEFD</sequence>
<keyword evidence="5 11" id="KW-0812">Transmembrane</keyword>
<keyword evidence="7" id="KW-0406">Ion transport</keyword>
<dbReference type="InterPro" id="IPR036942">
    <property type="entry name" value="Beta-barrel_TonB_sf"/>
</dbReference>
<protein>
    <submittedName>
        <fullName evidence="15">TonB-dependent receptor</fullName>
    </submittedName>
</protein>
<dbReference type="SUPFAM" id="SSF56935">
    <property type="entry name" value="Porins"/>
    <property type="match status" value="1"/>
</dbReference>
<comment type="similarity">
    <text evidence="11 12">Belongs to the TonB-dependent receptor family.</text>
</comment>
<dbReference type="InterPro" id="IPR000531">
    <property type="entry name" value="Beta-barrel_TonB"/>
</dbReference>
<keyword evidence="4" id="KW-0410">Iron transport</keyword>
<comment type="subcellular location">
    <subcellularLocation>
        <location evidence="1 11">Cell outer membrane</location>
        <topology evidence="1 11">Multi-pass membrane protein</topology>
    </subcellularLocation>
</comment>
<evidence type="ECO:0000313" key="16">
    <source>
        <dbReference type="Proteomes" id="UP000274695"/>
    </source>
</evidence>
<dbReference type="Gene3D" id="2.40.170.20">
    <property type="entry name" value="TonB-dependent receptor, beta-barrel domain"/>
    <property type="match status" value="2"/>
</dbReference>
<evidence type="ECO:0000256" key="5">
    <source>
        <dbReference type="ARBA" id="ARBA00022692"/>
    </source>
</evidence>
<evidence type="ECO:0000256" key="4">
    <source>
        <dbReference type="ARBA" id="ARBA00022496"/>
    </source>
</evidence>
<dbReference type="InterPro" id="IPR012910">
    <property type="entry name" value="Plug_dom"/>
</dbReference>
<name>A0ABX9W6J2_9GAMM</name>
<evidence type="ECO:0000256" key="11">
    <source>
        <dbReference type="PROSITE-ProRule" id="PRU01360"/>
    </source>
</evidence>
<comment type="caution">
    <text evidence="15">The sequence shown here is derived from an EMBL/GenBank/DDBJ whole genome shotgun (WGS) entry which is preliminary data.</text>
</comment>
<dbReference type="InterPro" id="IPR039426">
    <property type="entry name" value="TonB-dep_rcpt-like"/>
</dbReference>
<reference evidence="15 16" key="1">
    <citation type="submission" date="2018-10" db="EMBL/GenBank/DDBJ databases">
        <title>Draft genome sequence of Zhongshania sp. DSW25-10.</title>
        <authorList>
            <person name="Oh J."/>
        </authorList>
    </citation>
    <scope>NUCLEOTIDE SEQUENCE [LARGE SCALE GENOMIC DNA]</scope>
    <source>
        <strain evidence="15 16">DSW25-10</strain>
    </source>
</reference>
<dbReference type="Pfam" id="PF00593">
    <property type="entry name" value="TonB_dep_Rec_b-barrel"/>
    <property type="match status" value="1"/>
</dbReference>
<evidence type="ECO:0000256" key="2">
    <source>
        <dbReference type="ARBA" id="ARBA00022448"/>
    </source>
</evidence>
<dbReference type="EMBL" id="RHGB01000002">
    <property type="protein sequence ID" value="RNL67268.1"/>
    <property type="molecule type" value="Genomic_DNA"/>
</dbReference>
<evidence type="ECO:0000256" key="10">
    <source>
        <dbReference type="ARBA" id="ARBA00023237"/>
    </source>
</evidence>
<feature type="domain" description="TonB-dependent receptor plug" evidence="14">
    <location>
        <begin position="72"/>
        <end position="184"/>
    </location>
</feature>
<keyword evidence="2 11" id="KW-0813">Transport</keyword>